<evidence type="ECO:0000256" key="1">
    <source>
        <dbReference type="SAM" id="Phobius"/>
    </source>
</evidence>
<dbReference type="RefSeq" id="WP_146505235.1">
    <property type="nucleotide sequence ID" value="NZ_SJPG01000001.1"/>
</dbReference>
<gene>
    <name evidence="2" type="ORF">Pan54_42520</name>
</gene>
<evidence type="ECO:0008006" key="4">
    <source>
        <dbReference type="Google" id="ProtNLM"/>
    </source>
</evidence>
<organism evidence="2 3">
    <name type="scientific">Rubinisphaera italica</name>
    <dbReference type="NCBI Taxonomy" id="2527969"/>
    <lineage>
        <taxon>Bacteria</taxon>
        <taxon>Pseudomonadati</taxon>
        <taxon>Planctomycetota</taxon>
        <taxon>Planctomycetia</taxon>
        <taxon>Planctomycetales</taxon>
        <taxon>Planctomycetaceae</taxon>
        <taxon>Rubinisphaera</taxon>
    </lineage>
</organism>
<keyword evidence="1" id="KW-1133">Transmembrane helix</keyword>
<feature type="transmembrane region" description="Helical" evidence="1">
    <location>
        <begin position="70"/>
        <end position="90"/>
    </location>
</feature>
<evidence type="ECO:0000313" key="2">
    <source>
        <dbReference type="EMBL" id="TWT63499.1"/>
    </source>
</evidence>
<dbReference type="EMBL" id="SJPG01000001">
    <property type="protein sequence ID" value="TWT63499.1"/>
    <property type="molecule type" value="Genomic_DNA"/>
</dbReference>
<reference evidence="2 3" key="1">
    <citation type="submission" date="2019-02" db="EMBL/GenBank/DDBJ databases">
        <title>Deep-cultivation of Planctomycetes and their phenomic and genomic characterization uncovers novel biology.</title>
        <authorList>
            <person name="Wiegand S."/>
            <person name="Jogler M."/>
            <person name="Boedeker C."/>
            <person name="Pinto D."/>
            <person name="Vollmers J."/>
            <person name="Rivas-Marin E."/>
            <person name="Kohn T."/>
            <person name="Peeters S.H."/>
            <person name="Heuer A."/>
            <person name="Rast P."/>
            <person name="Oberbeckmann S."/>
            <person name="Bunk B."/>
            <person name="Jeske O."/>
            <person name="Meyerdierks A."/>
            <person name="Storesund J.E."/>
            <person name="Kallscheuer N."/>
            <person name="Luecker S."/>
            <person name="Lage O.M."/>
            <person name="Pohl T."/>
            <person name="Merkel B.J."/>
            <person name="Hornburger P."/>
            <person name="Mueller R.-W."/>
            <person name="Bruemmer F."/>
            <person name="Labrenz M."/>
            <person name="Spormann A.M."/>
            <person name="Op Den Camp H."/>
            <person name="Overmann J."/>
            <person name="Amann R."/>
            <person name="Jetten M.S.M."/>
            <person name="Mascher T."/>
            <person name="Medema M.H."/>
            <person name="Devos D.P."/>
            <person name="Kaster A.-K."/>
            <person name="Ovreas L."/>
            <person name="Rohde M."/>
            <person name="Galperin M.Y."/>
            <person name="Jogler C."/>
        </authorList>
    </citation>
    <scope>NUCLEOTIDE SEQUENCE [LARGE SCALE GENOMIC DNA]</scope>
    <source>
        <strain evidence="2 3">Pan54</strain>
    </source>
</reference>
<comment type="caution">
    <text evidence="2">The sequence shown here is derived from an EMBL/GenBank/DDBJ whole genome shotgun (WGS) entry which is preliminary data.</text>
</comment>
<accession>A0A5C5XLS5</accession>
<proteinExistence type="predicted"/>
<sequence length="113" mass="13143">MFRKLWKNIRDDLRVLHDGCCGNRFQNYAEFRREKRGEQQMIWRVLMFSTGLFLILFGLAIGWLPGPGGFVAFIGIGIIIQEIPIIAKWLDQLEAGIRNCFPLFKKQKSESSH</sequence>
<protein>
    <recommendedName>
        <fullName evidence="4">Transmembrane protein (PGPGW)</fullName>
    </recommendedName>
</protein>
<dbReference type="AlphaFoldDB" id="A0A5C5XLS5"/>
<dbReference type="Proteomes" id="UP000316095">
    <property type="component" value="Unassembled WGS sequence"/>
</dbReference>
<keyword evidence="1" id="KW-0812">Transmembrane</keyword>
<evidence type="ECO:0000313" key="3">
    <source>
        <dbReference type="Proteomes" id="UP000316095"/>
    </source>
</evidence>
<name>A0A5C5XLS5_9PLAN</name>
<keyword evidence="1" id="KW-0472">Membrane</keyword>
<keyword evidence="3" id="KW-1185">Reference proteome</keyword>
<feature type="transmembrane region" description="Helical" evidence="1">
    <location>
        <begin position="41"/>
        <end position="64"/>
    </location>
</feature>